<dbReference type="InterPro" id="IPR025411">
    <property type="entry name" value="DUF4136"/>
</dbReference>
<feature type="domain" description="DUF4136" evidence="1">
    <location>
        <begin position="51"/>
        <end position="190"/>
    </location>
</feature>
<dbReference type="Pfam" id="PF13590">
    <property type="entry name" value="DUF4136"/>
    <property type="match status" value="1"/>
</dbReference>
<dbReference type="Proteomes" id="UP000072660">
    <property type="component" value="Unassembled WGS sequence"/>
</dbReference>
<evidence type="ECO:0000259" key="1">
    <source>
        <dbReference type="Pfam" id="PF13590"/>
    </source>
</evidence>
<accession>A0A139SUU1</accession>
<dbReference type="EMBL" id="LSZO01000135">
    <property type="protein sequence ID" value="KXU38378.1"/>
    <property type="molecule type" value="Genomic_DNA"/>
</dbReference>
<evidence type="ECO:0000313" key="2">
    <source>
        <dbReference type="EMBL" id="KXU38378.1"/>
    </source>
</evidence>
<name>A0A139SUU1_9GAMM</name>
<dbReference type="AlphaFoldDB" id="A0A139SUU1"/>
<protein>
    <recommendedName>
        <fullName evidence="1">DUF4136 domain-containing protein</fullName>
    </recommendedName>
</protein>
<dbReference type="RefSeq" id="WP_068389453.1">
    <property type="nucleotide sequence ID" value="NZ_LSZO01000135.1"/>
</dbReference>
<proteinExistence type="predicted"/>
<sequence>MQILPINKRTLYAGVCLLMFGWLTGCASWREVPVTVQSYSSLTEPLEATGYRLERLPSQQGDSGRFVQILARAELALAAAGLQRDDQQGRWIVQISVDTDVSDESPWPRYYSAYSPWWPYSPYGFGSAWGPFYWDPPPARTIYRRSVRLLLRDSQSGQLVYESSAEYRGMRSNTLDIFALLFRAALQDFPNAQQDKHTLRLPLSKQADLSNK</sequence>
<comment type="caution">
    <text evidence="2">The sequence shown here is derived from an EMBL/GenBank/DDBJ whole genome shotgun (WGS) entry which is preliminary data.</text>
</comment>
<keyword evidence="3" id="KW-1185">Reference proteome</keyword>
<organism evidence="2 3">
    <name type="scientific">Ventosimonas gracilis</name>
    <dbReference type="NCBI Taxonomy" id="1680762"/>
    <lineage>
        <taxon>Bacteria</taxon>
        <taxon>Pseudomonadati</taxon>
        <taxon>Pseudomonadota</taxon>
        <taxon>Gammaproteobacteria</taxon>
        <taxon>Pseudomonadales</taxon>
        <taxon>Ventosimonadaceae</taxon>
        <taxon>Ventosimonas</taxon>
    </lineage>
</organism>
<evidence type="ECO:0000313" key="3">
    <source>
        <dbReference type="Proteomes" id="UP000072660"/>
    </source>
</evidence>
<gene>
    <name evidence="2" type="ORF">AXE65_01290</name>
</gene>
<reference evidence="2 3" key="1">
    <citation type="submission" date="2016-02" db="EMBL/GenBank/DDBJ databases">
        <authorList>
            <person name="Wen L."/>
            <person name="He K."/>
            <person name="Yang H."/>
        </authorList>
    </citation>
    <scope>NUCLEOTIDE SEQUENCE [LARGE SCALE GENOMIC DNA]</scope>
    <source>
        <strain evidence="2 3">CV58</strain>
    </source>
</reference>